<proteinExistence type="predicted"/>
<evidence type="ECO:0000256" key="2">
    <source>
        <dbReference type="SAM" id="Phobius"/>
    </source>
</evidence>
<evidence type="ECO:0000313" key="4">
    <source>
        <dbReference type="Proteomes" id="UP000005237"/>
    </source>
</evidence>
<feature type="region of interest" description="Disordered" evidence="1">
    <location>
        <begin position="391"/>
        <end position="418"/>
    </location>
</feature>
<accession>A0A8R1IDV1</accession>
<protein>
    <submittedName>
        <fullName evidence="3">Uncharacterized protein</fullName>
    </submittedName>
</protein>
<keyword evidence="2" id="KW-0472">Membrane</keyword>
<reference evidence="4" key="1">
    <citation type="submission" date="2010-08" db="EMBL/GenBank/DDBJ databases">
        <authorList>
            <consortium name="Caenorhabditis japonica Sequencing Consortium"/>
            <person name="Wilson R.K."/>
        </authorList>
    </citation>
    <scope>NUCLEOTIDE SEQUENCE [LARGE SCALE GENOMIC DNA]</scope>
    <source>
        <strain evidence="4">DF5081</strain>
    </source>
</reference>
<keyword evidence="2" id="KW-0812">Transmembrane</keyword>
<feature type="compositionally biased region" description="Polar residues" evidence="1">
    <location>
        <begin position="391"/>
        <end position="400"/>
    </location>
</feature>
<dbReference type="EnsemblMetazoa" id="CJA32490b.1">
    <property type="protein sequence ID" value="CJA32490b.1"/>
    <property type="gene ID" value="WBGene00208337"/>
</dbReference>
<name>A0A8R1IDV1_CAEJA</name>
<dbReference type="AlphaFoldDB" id="A0A8R1IDV1"/>
<sequence>MISDVLFDAASQLDYYLTDEVYASVYTGPLRERLTNLRAEMDAIRAELDRVPSASAAGGPHGVIAAKASRQAEDWGEVDDFFRAEFEQLAEDARSLGEAIEEIFPGRKRSGEARPEHHYVYTDGEAAKWYRRVLYFAKDFWIFALVMLIYGGSLGFLLWAVPPLGRFLFIVSCISLGLLFGLDPEVTRGLFGWPARRSLAPVTAKEWKFLKDRAEHHPDVRALLVAALKDGRSIRGRDFDALDALLEWRRKQKRKRLRAEKEAADRLAKQQAEAAAVAEIQHSLQDAHERAKGQTWHVGSVVRTELLSNLEEKRDLIVGFGKYPVLVPTSSTVLRKQTLVVTDQWQFLVDGQWLLAKGTQLEVRERTAGPQLCVKAEQACHRFHQSSQLQVESANSSELPNRSAAEGPGERFDAVNPSGYSTPVRPSVRACDDYPGRIKRKRIHELDPRPWASMPATAAGDVGVLVLVSRLARNVTFALRSECGRGPLAVRSWVLESGLGRILATLVAGRWAVSMKKPPRISAAERAAGNPTASCWCSVLRVVLLLLADDQAAGDGDAGGDFDVEALAVVMRPGGADPRPELAIRALIDHEHAQGLRLALIGGVVLRGVVGLGHDVSPFVDESAVARHQEGGGIKQGVQGRRRRVYGLALRPLPWCCRYATDHPSTETFTPPRPASKDCR</sequence>
<evidence type="ECO:0000256" key="1">
    <source>
        <dbReference type="SAM" id="MobiDB-lite"/>
    </source>
</evidence>
<feature type="transmembrane region" description="Helical" evidence="2">
    <location>
        <begin position="140"/>
        <end position="161"/>
    </location>
</feature>
<keyword evidence="2" id="KW-1133">Transmembrane helix</keyword>
<dbReference type="Proteomes" id="UP000005237">
    <property type="component" value="Unassembled WGS sequence"/>
</dbReference>
<reference evidence="3" key="2">
    <citation type="submission" date="2022-06" db="UniProtKB">
        <authorList>
            <consortium name="EnsemblMetazoa"/>
        </authorList>
    </citation>
    <scope>IDENTIFICATION</scope>
    <source>
        <strain evidence="3">DF5081</strain>
    </source>
</reference>
<organism evidence="3 4">
    <name type="scientific">Caenorhabditis japonica</name>
    <dbReference type="NCBI Taxonomy" id="281687"/>
    <lineage>
        <taxon>Eukaryota</taxon>
        <taxon>Metazoa</taxon>
        <taxon>Ecdysozoa</taxon>
        <taxon>Nematoda</taxon>
        <taxon>Chromadorea</taxon>
        <taxon>Rhabditida</taxon>
        <taxon>Rhabditina</taxon>
        <taxon>Rhabditomorpha</taxon>
        <taxon>Rhabditoidea</taxon>
        <taxon>Rhabditidae</taxon>
        <taxon>Peloderinae</taxon>
        <taxon>Caenorhabditis</taxon>
    </lineage>
</organism>
<evidence type="ECO:0000313" key="3">
    <source>
        <dbReference type="EnsemblMetazoa" id="CJA32490b.1"/>
    </source>
</evidence>
<keyword evidence="4" id="KW-1185">Reference proteome</keyword>